<dbReference type="AlphaFoldDB" id="A0AA35W3N0"/>
<protein>
    <recommendedName>
        <fullName evidence="3">DUF429 domain-containing protein</fullName>
    </recommendedName>
</protein>
<sequence>MGVDLKTSTKQQSSLTVVDSDSYLTFIGSFSDDQGLFEVAQRFNPQFIAIGSPLSLPTGLCCLEPTCDCRMESPDRKGRQAELELARMGISCFFTNKGSIIRKLVYRAVALNQELSELGHRLIEVYPHATKVVLFGDKVPSKNRPESLLFMKERLPNLIDGLDPYMDVLDRSSCDALMNAHTAMLHAREETDLVGSDSEGFIALPKLVRI</sequence>
<dbReference type="EMBL" id="CASHTH010000392">
    <property type="protein sequence ID" value="CAI8000103.1"/>
    <property type="molecule type" value="Genomic_DNA"/>
</dbReference>
<evidence type="ECO:0000313" key="2">
    <source>
        <dbReference type="Proteomes" id="UP001174909"/>
    </source>
</evidence>
<accession>A0AA35W3N0</accession>
<dbReference type="Proteomes" id="UP001174909">
    <property type="component" value="Unassembled WGS sequence"/>
</dbReference>
<name>A0AA35W3N0_GEOBA</name>
<evidence type="ECO:0000313" key="1">
    <source>
        <dbReference type="EMBL" id="CAI8000103.1"/>
    </source>
</evidence>
<comment type="caution">
    <text evidence="1">The sequence shown here is derived from an EMBL/GenBank/DDBJ whole genome shotgun (WGS) entry which is preliminary data.</text>
</comment>
<evidence type="ECO:0008006" key="3">
    <source>
        <dbReference type="Google" id="ProtNLM"/>
    </source>
</evidence>
<reference evidence="1" key="1">
    <citation type="submission" date="2023-03" db="EMBL/GenBank/DDBJ databases">
        <authorList>
            <person name="Steffen K."/>
            <person name="Cardenas P."/>
        </authorList>
    </citation>
    <scope>NUCLEOTIDE SEQUENCE</scope>
</reference>
<proteinExistence type="predicted"/>
<keyword evidence="2" id="KW-1185">Reference proteome</keyword>
<organism evidence="1 2">
    <name type="scientific">Geodia barretti</name>
    <name type="common">Barrett's horny sponge</name>
    <dbReference type="NCBI Taxonomy" id="519541"/>
    <lineage>
        <taxon>Eukaryota</taxon>
        <taxon>Metazoa</taxon>
        <taxon>Porifera</taxon>
        <taxon>Demospongiae</taxon>
        <taxon>Heteroscleromorpha</taxon>
        <taxon>Tetractinellida</taxon>
        <taxon>Astrophorina</taxon>
        <taxon>Geodiidae</taxon>
        <taxon>Geodia</taxon>
    </lineage>
</organism>
<gene>
    <name evidence="1" type="ORF">GBAR_LOCUS2848</name>
</gene>